<dbReference type="RefSeq" id="WP_277858677.1">
    <property type="nucleotide sequence ID" value="NZ_JARRAG010000001.1"/>
</dbReference>
<feature type="transmembrane region" description="Helical" evidence="1">
    <location>
        <begin position="149"/>
        <end position="170"/>
    </location>
</feature>
<feature type="transmembrane region" description="Helical" evidence="1">
    <location>
        <begin position="109"/>
        <end position="129"/>
    </location>
</feature>
<gene>
    <name evidence="3" type="ORF">PZE19_00800</name>
</gene>
<keyword evidence="1" id="KW-0472">Membrane</keyword>
<keyword evidence="1" id="KW-1133">Transmembrane helix</keyword>
<reference evidence="3 4" key="1">
    <citation type="submission" date="2023-03" db="EMBL/GenBank/DDBJ databases">
        <title>Paludisphaera mucosa sp. nov. a novel planctomycete from northern fen.</title>
        <authorList>
            <person name="Ivanova A."/>
        </authorList>
    </citation>
    <scope>NUCLEOTIDE SEQUENCE [LARGE SCALE GENOMIC DNA]</scope>
    <source>
        <strain evidence="3 4">Pla2</strain>
    </source>
</reference>
<dbReference type="InterPro" id="IPR012867">
    <property type="entry name" value="DUF1648"/>
</dbReference>
<feature type="transmembrane region" description="Helical" evidence="1">
    <location>
        <begin position="12"/>
        <end position="32"/>
    </location>
</feature>
<dbReference type="Pfam" id="PF07853">
    <property type="entry name" value="DUF1648"/>
    <property type="match status" value="1"/>
</dbReference>
<protein>
    <submittedName>
        <fullName evidence="3">DUF1648 domain-containing protein</fullName>
    </submittedName>
</protein>
<evidence type="ECO:0000256" key="1">
    <source>
        <dbReference type="SAM" id="Phobius"/>
    </source>
</evidence>
<dbReference type="EMBL" id="JARRAG010000001">
    <property type="protein sequence ID" value="MDG3002313.1"/>
    <property type="molecule type" value="Genomic_DNA"/>
</dbReference>
<name>A0ABT6F3Z9_9BACT</name>
<feature type="domain" description="DUF1648" evidence="2">
    <location>
        <begin position="23"/>
        <end position="63"/>
    </location>
</feature>
<keyword evidence="1" id="KW-0812">Transmembrane</keyword>
<proteinExistence type="predicted"/>
<organism evidence="3 4">
    <name type="scientific">Paludisphaera mucosa</name>
    <dbReference type="NCBI Taxonomy" id="3030827"/>
    <lineage>
        <taxon>Bacteria</taxon>
        <taxon>Pseudomonadati</taxon>
        <taxon>Planctomycetota</taxon>
        <taxon>Planctomycetia</taxon>
        <taxon>Isosphaerales</taxon>
        <taxon>Isosphaeraceae</taxon>
        <taxon>Paludisphaera</taxon>
    </lineage>
</organism>
<feature type="transmembrane region" description="Helical" evidence="1">
    <location>
        <begin position="57"/>
        <end position="80"/>
    </location>
</feature>
<evidence type="ECO:0000259" key="2">
    <source>
        <dbReference type="Pfam" id="PF07853"/>
    </source>
</evidence>
<comment type="caution">
    <text evidence="3">The sequence shown here is derived from an EMBL/GenBank/DDBJ whole genome shotgun (WGS) entry which is preliminary data.</text>
</comment>
<evidence type="ECO:0000313" key="3">
    <source>
        <dbReference type="EMBL" id="MDG3002313.1"/>
    </source>
</evidence>
<dbReference type="Proteomes" id="UP001216907">
    <property type="component" value="Unassembled WGS sequence"/>
</dbReference>
<accession>A0ABT6F3Z9</accession>
<keyword evidence="4" id="KW-1185">Reference proteome</keyword>
<sequence length="176" mass="18799">MSAGPDRNPLKTTALALAATYGALVVAVAATYSRLPARVASHFAADGRADGWSSRPAYAAILLLGAAAVAIFCAVPVNLARVVPDEMINLPNREYWLAPERRRETLDRLSALGLAIAAATTALFLAVHLEIVRAHREDPPRLPLAEGLVLIAGYLIALGAVVYAFGFRAWRVDERS</sequence>
<evidence type="ECO:0000313" key="4">
    <source>
        <dbReference type="Proteomes" id="UP001216907"/>
    </source>
</evidence>